<evidence type="ECO:0000313" key="6">
    <source>
        <dbReference type="Proteomes" id="UP001178354"/>
    </source>
</evidence>
<feature type="active site" description="Tele-AMP-histidine intermediate" evidence="1">
    <location>
        <position position="100"/>
    </location>
</feature>
<dbReference type="GO" id="GO:0003824">
    <property type="term" value="F:catalytic activity"/>
    <property type="evidence" value="ECO:0007669"/>
    <property type="project" value="InterPro"/>
</dbReference>
<dbReference type="RefSeq" id="WP_305169439.1">
    <property type="nucleotide sequence ID" value="NZ_JAUUUU010000001.1"/>
</dbReference>
<dbReference type="PRINTS" id="PR00332">
    <property type="entry name" value="HISTRIAD"/>
</dbReference>
<protein>
    <submittedName>
        <fullName evidence="5">Histidine triad nucleotide-binding protein</fullName>
    </submittedName>
</protein>
<dbReference type="Proteomes" id="UP001178354">
    <property type="component" value="Unassembled WGS sequence"/>
</dbReference>
<gene>
    <name evidence="5" type="ORF">Q8A57_03000</name>
</gene>
<dbReference type="CDD" id="cd01276">
    <property type="entry name" value="PKCI_related"/>
    <property type="match status" value="1"/>
</dbReference>
<dbReference type="PROSITE" id="PS51084">
    <property type="entry name" value="HIT_2"/>
    <property type="match status" value="1"/>
</dbReference>
<sequence length="116" mass="12787">MSEETLFTRIINREIPADIVYEDEHCIAIRDIAPKAPTHLLVIPRKPIPRLVDASPEDKAILGHLMLTVGDIARQAGVEEAFRVVVNNGAGAGQTVFHLHLHILGNKKFSEDSLGF</sequence>
<feature type="short sequence motif" description="Histidine triad motif" evidence="2 3">
    <location>
        <begin position="98"/>
        <end position="102"/>
    </location>
</feature>
<reference evidence="5" key="1">
    <citation type="journal article" date="2010" name="Int. J. Syst. Evol. Microbiol.">
        <title>Porticoccus litoralis gen. nov., sp. nov., a gammaproteobacterium isolated from the Yellow Sea.</title>
        <authorList>
            <person name="Oh H.M."/>
            <person name="Kim H."/>
            <person name="Kim K.M."/>
            <person name="Min G.S."/>
            <person name="Cho J.C."/>
        </authorList>
    </citation>
    <scope>NUCLEOTIDE SEQUENCE</scope>
    <source>
        <strain evidence="5">DSM 25064</strain>
    </source>
</reference>
<name>A0AAW8B2C9_9GAMM</name>
<keyword evidence="6" id="KW-1185">Reference proteome</keyword>
<dbReference type="InterPro" id="IPR001310">
    <property type="entry name" value="Histidine_triad_HIT"/>
</dbReference>
<dbReference type="Pfam" id="PF01230">
    <property type="entry name" value="HIT"/>
    <property type="match status" value="1"/>
</dbReference>
<evidence type="ECO:0000256" key="2">
    <source>
        <dbReference type="PIRSR" id="PIRSR601310-3"/>
    </source>
</evidence>
<evidence type="ECO:0000256" key="3">
    <source>
        <dbReference type="PROSITE-ProRule" id="PRU00464"/>
    </source>
</evidence>
<accession>A0AAW8B2C9</accession>
<dbReference type="Gene3D" id="3.30.428.10">
    <property type="entry name" value="HIT-like"/>
    <property type="match status" value="1"/>
</dbReference>
<dbReference type="InterPro" id="IPR036265">
    <property type="entry name" value="HIT-like_sf"/>
</dbReference>
<dbReference type="SUPFAM" id="SSF54197">
    <property type="entry name" value="HIT-like"/>
    <property type="match status" value="1"/>
</dbReference>
<dbReference type="InterPro" id="IPR019808">
    <property type="entry name" value="Histidine_triad_CS"/>
</dbReference>
<evidence type="ECO:0000259" key="4">
    <source>
        <dbReference type="PROSITE" id="PS51084"/>
    </source>
</evidence>
<dbReference type="InterPro" id="IPR011146">
    <property type="entry name" value="HIT-like"/>
</dbReference>
<feature type="domain" description="HIT" evidence="4">
    <location>
        <begin position="6"/>
        <end position="114"/>
    </location>
</feature>
<dbReference type="AlphaFoldDB" id="A0AAW8B2C9"/>
<dbReference type="PANTHER" id="PTHR23089">
    <property type="entry name" value="HISTIDINE TRIAD HIT PROTEIN"/>
    <property type="match status" value="1"/>
</dbReference>
<organism evidence="5 6">
    <name type="scientific">Porticoccus litoralis</name>
    <dbReference type="NCBI Taxonomy" id="434086"/>
    <lineage>
        <taxon>Bacteria</taxon>
        <taxon>Pseudomonadati</taxon>
        <taxon>Pseudomonadota</taxon>
        <taxon>Gammaproteobacteria</taxon>
        <taxon>Cellvibrionales</taxon>
        <taxon>Porticoccaceae</taxon>
        <taxon>Porticoccus</taxon>
    </lineage>
</organism>
<comment type="caution">
    <text evidence="5">The sequence shown here is derived from an EMBL/GenBank/DDBJ whole genome shotgun (WGS) entry which is preliminary data.</text>
</comment>
<evidence type="ECO:0000256" key="1">
    <source>
        <dbReference type="PIRSR" id="PIRSR601310-1"/>
    </source>
</evidence>
<dbReference type="EMBL" id="JAUUUU010000001">
    <property type="protein sequence ID" value="MDP1519926.1"/>
    <property type="molecule type" value="Genomic_DNA"/>
</dbReference>
<dbReference type="PROSITE" id="PS00892">
    <property type="entry name" value="HIT_1"/>
    <property type="match status" value="1"/>
</dbReference>
<reference evidence="5" key="2">
    <citation type="submission" date="2023-08" db="EMBL/GenBank/DDBJ databases">
        <authorList>
            <person name="Luo J."/>
        </authorList>
    </citation>
    <scope>NUCLEOTIDE SEQUENCE</scope>
    <source>
        <strain evidence="5">DSM 25064</strain>
    </source>
</reference>
<proteinExistence type="predicted"/>
<evidence type="ECO:0000313" key="5">
    <source>
        <dbReference type="EMBL" id="MDP1519926.1"/>
    </source>
</evidence>